<feature type="transmembrane region" description="Helical" evidence="2">
    <location>
        <begin position="46"/>
        <end position="67"/>
    </location>
</feature>
<gene>
    <name evidence="3" type="primary">smc_1</name>
    <name evidence="3" type="ORF">Mgrana_00020</name>
</gene>
<sequence>MTFWSIFVLLVLVAGLVAYVGDGVAKRVGKRHWRFLGLRPRATATLVAVGTGMLIALGAFATFFLVVKGARETILQAEAVRQERDRLRSEVTRLENRAAQVFAENEQLKSDRSEFERNNDLLARQLEQNADLQRQTRQDLERVLTEREKLQQEIDQLTAASEVQRKALLGLEASRQQLQVERDTLLKEKTRLLAEKNQLVSEKAQLQASRQQLQAQADQAQTELKKLELASQTAQKRLADLQARTKELNGRIAKLEADKRNLEGDVAVISASSTASNSDFSTALQAAQRDNADLRARLIEAQRTLEQMRDQSRSLIAGLDKTLRLSLLAEQPLDPDDVASALKEVLRRAESRVRSLGLRGLEVSEYPSLGDTKPGLLLVRAAGVSPEGKVRARIEYRAKEQLFAQGDVLATGVLVMPASLSEVRRKLDILSQAAEDRLSQAGWVPEKLAQGGVSFEELLNFTALLEGKRGGAKVAVIALDNLYPTEPPRLGLKLLQ</sequence>
<dbReference type="AlphaFoldDB" id="A0A399FBE5"/>
<dbReference type="RefSeq" id="WP_119355568.1">
    <property type="nucleotide sequence ID" value="NZ_BJXM01000015.1"/>
</dbReference>
<evidence type="ECO:0000313" key="4">
    <source>
        <dbReference type="Proteomes" id="UP000266178"/>
    </source>
</evidence>
<accession>A0A399FBE5</accession>
<dbReference type="PANTHER" id="PTHR23159:SF31">
    <property type="entry name" value="CENTROSOME-ASSOCIATED PROTEIN CEP250 ISOFORM X1"/>
    <property type="match status" value="1"/>
</dbReference>
<keyword evidence="2" id="KW-1133">Transmembrane helix</keyword>
<keyword evidence="2" id="KW-0472">Membrane</keyword>
<protein>
    <submittedName>
        <fullName evidence="3">Chromosome partition protein Smc</fullName>
    </submittedName>
</protein>
<name>A0A399FBE5_9DEIN</name>
<keyword evidence="2" id="KW-0812">Transmembrane</keyword>
<evidence type="ECO:0000256" key="2">
    <source>
        <dbReference type="SAM" id="Phobius"/>
    </source>
</evidence>
<dbReference type="Gene3D" id="1.20.5.1000">
    <property type="entry name" value="arf6 gtpase in complex with a specific effector, jip4"/>
    <property type="match status" value="1"/>
</dbReference>
<feature type="transmembrane region" description="Helical" evidence="2">
    <location>
        <begin position="6"/>
        <end position="25"/>
    </location>
</feature>
<organism evidence="3 4">
    <name type="scientific">Meiothermus granaticius NBRC 107808</name>
    <dbReference type="NCBI Taxonomy" id="1227551"/>
    <lineage>
        <taxon>Bacteria</taxon>
        <taxon>Thermotogati</taxon>
        <taxon>Deinococcota</taxon>
        <taxon>Deinococci</taxon>
        <taxon>Thermales</taxon>
        <taxon>Thermaceae</taxon>
        <taxon>Meiothermus</taxon>
    </lineage>
</organism>
<dbReference type="EMBL" id="QWLB01000001">
    <property type="protein sequence ID" value="RIH93934.1"/>
    <property type="molecule type" value="Genomic_DNA"/>
</dbReference>
<reference evidence="3 4" key="1">
    <citation type="submission" date="2018-08" db="EMBL/GenBank/DDBJ databases">
        <title>Meiothermus granaticius genome AF-68 sequencing project.</title>
        <authorList>
            <person name="Da Costa M.S."/>
            <person name="Albuquerque L."/>
            <person name="Raposo P."/>
            <person name="Froufe H.J.C."/>
            <person name="Barroso C.S."/>
            <person name="Egas C."/>
        </authorList>
    </citation>
    <scope>NUCLEOTIDE SEQUENCE [LARGE SCALE GENOMIC DNA]</scope>
    <source>
        <strain evidence="3 4">AF-68</strain>
    </source>
</reference>
<dbReference type="PANTHER" id="PTHR23159">
    <property type="entry name" value="CENTROSOMAL PROTEIN 2"/>
    <property type="match status" value="1"/>
</dbReference>
<evidence type="ECO:0000256" key="1">
    <source>
        <dbReference type="SAM" id="Coils"/>
    </source>
</evidence>
<evidence type="ECO:0000313" key="3">
    <source>
        <dbReference type="EMBL" id="RIH93934.1"/>
    </source>
</evidence>
<feature type="coiled-coil region" evidence="1">
    <location>
        <begin position="70"/>
        <end position="311"/>
    </location>
</feature>
<keyword evidence="4" id="KW-1185">Reference proteome</keyword>
<dbReference type="InterPro" id="IPR021435">
    <property type="entry name" value="DUF3084"/>
</dbReference>
<keyword evidence="1" id="KW-0175">Coiled coil</keyword>
<proteinExistence type="predicted"/>
<comment type="caution">
    <text evidence="3">The sequence shown here is derived from an EMBL/GenBank/DDBJ whole genome shotgun (WGS) entry which is preliminary data.</text>
</comment>
<dbReference type="Proteomes" id="UP000266178">
    <property type="component" value="Unassembled WGS sequence"/>
</dbReference>
<dbReference type="OrthoDB" id="30713at2"/>
<dbReference type="Pfam" id="PF11283">
    <property type="entry name" value="DUF3084"/>
    <property type="match status" value="1"/>
</dbReference>